<dbReference type="EMBL" id="UZAF01017254">
    <property type="protein sequence ID" value="VDO39687.1"/>
    <property type="molecule type" value="Genomic_DNA"/>
</dbReference>
<organism evidence="2 3">
    <name type="scientific">Haemonchus placei</name>
    <name type="common">Barber's pole worm</name>
    <dbReference type="NCBI Taxonomy" id="6290"/>
    <lineage>
        <taxon>Eukaryota</taxon>
        <taxon>Metazoa</taxon>
        <taxon>Ecdysozoa</taxon>
        <taxon>Nematoda</taxon>
        <taxon>Chromadorea</taxon>
        <taxon>Rhabditida</taxon>
        <taxon>Rhabditina</taxon>
        <taxon>Rhabditomorpha</taxon>
        <taxon>Strongyloidea</taxon>
        <taxon>Trichostrongylidae</taxon>
        <taxon>Haemonchus</taxon>
    </lineage>
</organism>
<gene>
    <name evidence="2" type="ORF">HPLM_LOCUS10279</name>
</gene>
<dbReference type="Proteomes" id="UP000268014">
    <property type="component" value="Unassembled WGS sequence"/>
</dbReference>
<dbReference type="AlphaFoldDB" id="A0A3P7VXM0"/>
<proteinExistence type="predicted"/>
<sequence length="77" mass="8743">MLNLVIGDDKAQEDSRSGNTSGEAELTCGLFGLVMTLRLIADMERKVWVQCWLCSLNKFLWLAQKEDKLVDALIQNR</sequence>
<evidence type="ECO:0000313" key="3">
    <source>
        <dbReference type="Proteomes" id="UP000268014"/>
    </source>
</evidence>
<keyword evidence="3" id="KW-1185">Reference proteome</keyword>
<accession>A0A3P7VXM0</accession>
<feature type="region of interest" description="Disordered" evidence="1">
    <location>
        <begin position="1"/>
        <end position="23"/>
    </location>
</feature>
<name>A0A3P7VXM0_HAEPC</name>
<feature type="compositionally biased region" description="Basic and acidic residues" evidence="1">
    <location>
        <begin position="7"/>
        <end position="16"/>
    </location>
</feature>
<reference evidence="2 3" key="1">
    <citation type="submission" date="2018-11" db="EMBL/GenBank/DDBJ databases">
        <authorList>
            <consortium name="Pathogen Informatics"/>
        </authorList>
    </citation>
    <scope>NUCLEOTIDE SEQUENCE [LARGE SCALE GENOMIC DNA]</scope>
    <source>
        <strain evidence="2 3">MHpl1</strain>
    </source>
</reference>
<evidence type="ECO:0000256" key="1">
    <source>
        <dbReference type="SAM" id="MobiDB-lite"/>
    </source>
</evidence>
<protein>
    <submittedName>
        <fullName evidence="2">Uncharacterized protein</fullName>
    </submittedName>
</protein>
<evidence type="ECO:0000313" key="2">
    <source>
        <dbReference type="EMBL" id="VDO39687.1"/>
    </source>
</evidence>